<dbReference type="GeneID" id="95393322"/>
<dbReference type="Proteomes" id="UP000579945">
    <property type="component" value="Unassembled WGS sequence"/>
</dbReference>
<dbReference type="RefSeq" id="WP_183656912.1">
    <property type="nucleotide sequence ID" value="NZ_JACIBV010000001.1"/>
</dbReference>
<protein>
    <submittedName>
        <fullName evidence="1">Uncharacterized protein</fullName>
    </submittedName>
</protein>
<evidence type="ECO:0000313" key="2">
    <source>
        <dbReference type="Proteomes" id="UP000579945"/>
    </source>
</evidence>
<comment type="caution">
    <text evidence="1">The sequence shown here is derived from an EMBL/GenBank/DDBJ whole genome shotgun (WGS) entry which is preliminary data.</text>
</comment>
<gene>
    <name evidence="1" type="ORF">FHR33_007072</name>
</gene>
<evidence type="ECO:0000313" key="1">
    <source>
        <dbReference type="EMBL" id="MBB3731212.1"/>
    </source>
</evidence>
<proteinExistence type="predicted"/>
<name>A0A7W5YRQ3_9ACTN</name>
<reference evidence="1 2" key="1">
    <citation type="submission" date="2020-08" db="EMBL/GenBank/DDBJ databases">
        <title>Sequencing the genomes of 1000 actinobacteria strains.</title>
        <authorList>
            <person name="Klenk H.-P."/>
        </authorList>
    </citation>
    <scope>NUCLEOTIDE SEQUENCE [LARGE SCALE GENOMIC DNA]</scope>
    <source>
        <strain evidence="1 2">DSM 44320</strain>
    </source>
</reference>
<accession>A0A7W5YRQ3</accession>
<sequence length="178" mass="18839">MTRSAAVIGTGSATAAKLLVGALAFTTAYVGVSAYSTANSAPSAAAEEQAAEEQAATQTVALSAAAVPLTEQTEPEAGAIAVSALPGRGTCEQTFMARTVVLNPEASSTLLYSWRLVRWSSVSRSWKTYQTEYAGFMGARRNVKWELSVRDNPGWYRIELTVGGAKKPIKSDRLLVSC</sequence>
<dbReference type="EMBL" id="JACIBV010000001">
    <property type="protein sequence ID" value="MBB3731212.1"/>
    <property type="molecule type" value="Genomic_DNA"/>
</dbReference>
<keyword evidence="2" id="KW-1185">Reference proteome</keyword>
<dbReference type="AlphaFoldDB" id="A0A7W5YRQ3"/>
<organism evidence="1 2">
    <name type="scientific">Nonomuraea dietziae</name>
    <dbReference type="NCBI Taxonomy" id="65515"/>
    <lineage>
        <taxon>Bacteria</taxon>
        <taxon>Bacillati</taxon>
        <taxon>Actinomycetota</taxon>
        <taxon>Actinomycetes</taxon>
        <taxon>Streptosporangiales</taxon>
        <taxon>Streptosporangiaceae</taxon>
        <taxon>Nonomuraea</taxon>
    </lineage>
</organism>